<evidence type="ECO:0000259" key="12">
    <source>
        <dbReference type="PROSITE" id="PS51745"/>
    </source>
</evidence>
<comment type="subunit">
    <text evidence="3 9">Homodimers and heterodimers.</text>
</comment>
<evidence type="ECO:0000256" key="3">
    <source>
        <dbReference type="ARBA" id="ARBA00011726"/>
    </source>
</evidence>
<dbReference type="GO" id="GO:0009734">
    <property type="term" value="P:auxin-activated signaling pathway"/>
    <property type="evidence" value="ECO:0007669"/>
    <property type="project" value="UniProtKB-KW"/>
</dbReference>
<keyword evidence="4 9" id="KW-0805">Transcription regulation</keyword>
<feature type="region of interest" description="Disordered" evidence="10">
    <location>
        <begin position="867"/>
        <end position="905"/>
    </location>
</feature>
<sequence length="917" mass="101204">MRLSSSSSSSSTGFNQQTPEGDKKCLNSELWHACAGPLVSLPHVGSRVVYFPQGHSEQVAASTNKEVDAHIPNYPSLPPQLICQLHNVTMHADVETDEVYAQMTLQPLSQDDQKDAYLLPAELGTASKQPTNYFCKTLTASDTSTHGGFSVPRRAAEKVFPTLDYSQTPPAQELIARDLHDNEWKFRHIFRGQPKRHLLTTGWSVFVSAKRLVAGDSVLFIWNEKNQLLLGIRRANRPQTFMPSSVLSSDSMHIGLLAAAAHAAATNSRFTIFYNPRASPSEFVIPLVKYIKAVYHTRVSVGMRFRMLFETEESSVRRYMGTITGISDLDPVRWPNSHWRSVKVGWDESTAGERQPRVSLWEIEPLTTFPMYPSAFPMRLKRPWPSGLPSFHGLKDGDLNINSPMMWLQGGVGDLGVQSLNFHSFGVAPWIQPRFDTSMPALQPEMYQTMAAAALQEMRTVESSKLASQSHLQFQQSQNVSNGPTALIQRQMLQQSNLQHALLQNFQENQASTQAQFLQQHLQHRHQYTGQQLQQHQPQLQQVQQPKQLNELSAPQQIPNVISALPHLTSVAPSQSPSLQPISSQCQQQAFSEPLGNPIAASDVSSMHSVIGSLSQDGGSHLLNSNGSNLLISPASLSKRAAIDPQLSSGAAHCALPQVEQLRTTQSTVSDLATLLAPFSGREYSTYQGANDPQNNLLFGVNIDSSTFMLQHGIPNLRNIGTENDPLSMPFAASTFTSATGSDIPLNSDMTASSCVDESGFLQSSENVDQVNPSTRTFVKVHKSGSYGRSLDISKFSSYDELRSELARLFCLEGLLEDPQRSGWQLVFGDRENDVLLLGDDPWQEFVNNVWYIKILSPLEVQQMGKEGLSPAASVPSQKLSNSSNSNSDGHMNRQGFRNSSNGIASMGSLDYQGRCT</sequence>
<dbReference type="Pfam" id="PF06507">
    <property type="entry name" value="ARF_AD"/>
    <property type="match status" value="1"/>
</dbReference>
<dbReference type="GO" id="GO:0003677">
    <property type="term" value="F:DNA binding"/>
    <property type="evidence" value="ECO:0007669"/>
    <property type="project" value="UniProtKB-KW"/>
</dbReference>
<dbReference type="FunFam" id="2.40.330.10:FF:000001">
    <property type="entry name" value="Auxin response factor"/>
    <property type="match status" value="1"/>
</dbReference>
<proteinExistence type="inferred from homology"/>
<dbReference type="AlphaFoldDB" id="A0A8X8D2Y6"/>
<dbReference type="InterPro" id="IPR010525">
    <property type="entry name" value="ARF_dom"/>
</dbReference>
<feature type="region of interest" description="Disordered" evidence="10">
    <location>
        <begin position="1"/>
        <end position="22"/>
    </location>
</feature>
<keyword evidence="5 9" id="KW-0238">DNA-binding</keyword>
<dbReference type="Pfam" id="PF02309">
    <property type="entry name" value="AUX_IAA"/>
    <property type="match status" value="1"/>
</dbReference>
<evidence type="ECO:0000256" key="5">
    <source>
        <dbReference type="ARBA" id="ARBA00023125"/>
    </source>
</evidence>
<dbReference type="GO" id="GO:0005634">
    <property type="term" value="C:nucleus"/>
    <property type="evidence" value="ECO:0007669"/>
    <property type="project" value="UniProtKB-SubCell"/>
</dbReference>
<dbReference type="InterPro" id="IPR044835">
    <property type="entry name" value="ARF_plant"/>
</dbReference>
<dbReference type="CDD" id="cd10017">
    <property type="entry name" value="B3_DNA"/>
    <property type="match status" value="1"/>
</dbReference>
<evidence type="ECO:0000256" key="7">
    <source>
        <dbReference type="ARBA" id="ARBA00023242"/>
    </source>
</evidence>
<dbReference type="PROSITE" id="PS50863">
    <property type="entry name" value="B3"/>
    <property type="match status" value="1"/>
</dbReference>
<comment type="subcellular location">
    <subcellularLocation>
        <location evidence="1 9">Nucleus</location>
    </subcellularLocation>
</comment>
<keyword evidence="8 9" id="KW-0927">Auxin signaling pathway</keyword>
<dbReference type="EMBL" id="JAAWWB010000009">
    <property type="protein sequence ID" value="KAG6776319.1"/>
    <property type="molecule type" value="Genomic_DNA"/>
</dbReference>
<feature type="compositionally biased region" description="Low complexity" evidence="10">
    <location>
        <begin position="573"/>
        <end position="589"/>
    </location>
</feature>
<comment type="similarity">
    <text evidence="2 9">Belongs to the ARF family.</text>
</comment>
<evidence type="ECO:0000256" key="1">
    <source>
        <dbReference type="ARBA" id="ARBA00004123"/>
    </source>
</evidence>
<evidence type="ECO:0000256" key="8">
    <source>
        <dbReference type="ARBA" id="ARBA00023294"/>
    </source>
</evidence>
<comment type="function">
    <text evidence="9">Auxin response factors (ARFs) are transcriptional factors that bind specifically to the DNA sequence 5'-TGTCTC-3' found in the auxin-responsive promoter elements (AuxREs).</text>
</comment>
<feature type="region of interest" description="Disordered" evidence="10">
    <location>
        <begin position="572"/>
        <end position="591"/>
    </location>
</feature>
<keyword evidence="14" id="KW-1185">Reference proteome</keyword>
<dbReference type="PROSITE" id="PS51745">
    <property type="entry name" value="PB1"/>
    <property type="match status" value="1"/>
</dbReference>
<evidence type="ECO:0000256" key="10">
    <source>
        <dbReference type="SAM" id="MobiDB-lite"/>
    </source>
</evidence>
<dbReference type="OrthoDB" id="2016915at2759"/>
<dbReference type="SMART" id="SM01019">
    <property type="entry name" value="B3"/>
    <property type="match status" value="1"/>
</dbReference>
<dbReference type="InterPro" id="IPR053793">
    <property type="entry name" value="PB1-like"/>
</dbReference>
<comment type="caution">
    <text evidence="13">The sequence shown here is derived from an EMBL/GenBank/DDBJ whole genome shotgun (WGS) entry which is preliminary data.</text>
</comment>
<dbReference type="GO" id="GO:0006355">
    <property type="term" value="P:regulation of DNA-templated transcription"/>
    <property type="evidence" value="ECO:0007669"/>
    <property type="project" value="InterPro"/>
</dbReference>
<dbReference type="InterPro" id="IPR003340">
    <property type="entry name" value="B3_DNA-bd"/>
</dbReference>
<feature type="compositionally biased region" description="Low complexity" evidence="10">
    <location>
        <begin position="1"/>
        <end position="11"/>
    </location>
</feature>
<protein>
    <recommendedName>
        <fullName evidence="9">Auxin response factor</fullName>
    </recommendedName>
</protein>
<feature type="compositionally biased region" description="Low complexity" evidence="10">
    <location>
        <begin position="528"/>
        <end position="545"/>
    </location>
</feature>
<organism evidence="13 14">
    <name type="scientific">Populus tomentosa</name>
    <name type="common">Chinese white poplar</name>
    <dbReference type="NCBI Taxonomy" id="118781"/>
    <lineage>
        <taxon>Eukaryota</taxon>
        <taxon>Viridiplantae</taxon>
        <taxon>Streptophyta</taxon>
        <taxon>Embryophyta</taxon>
        <taxon>Tracheophyta</taxon>
        <taxon>Spermatophyta</taxon>
        <taxon>Magnoliopsida</taxon>
        <taxon>eudicotyledons</taxon>
        <taxon>Gunneridae</taxon>
        <taxon>Pentapetalae</taxon>
        <taxon>rosids</taxon>
        <taxon>fabids</taxon>
        <taxon>Malpighiales</taxon>
        <taxon>Salicaceae</taxon>
        <taxon>Saliceae</taxon>
        <taxon>Populus</taxon>
    </lineage>
</organism>
<keyword evidence="6 9" id="KW-0804">Transcription</keyword>
<evidence type="ECO:0000256" key="9">
    <source>
        <dbReference type="RuleBase" id="RU004561"/>
    </source>
</evidence>
<dbReference type="FunFam" id="2.30.30.1040:FF:000001">
    <property type="entry name" value="Auxin response factor"/>
    <property type="match status" value="1"/>
</dbReference>
<feature type="domain" description="TF-B3" evidence="11">
    <location>
        <begin position="134"/>
        <end position="236"/>
    </location>
</feature>
<name>A0A8X8D2Y6_POPTO</name>
<dbReference type="FunFam" id="3.10.20.90:FF:000047">
    <property type="entry name" value="Auxin response factor"/>
    <property type="match status" value="1"/>
</dbReference>
<keyword evidence="7 9" id="KW-0539">Nucleus</keyword>
<feature type="domain" description="PB1" evidence="12">
    <location>
        <begin position="776"/>
        <end position="860"/>
    </location>
</feature>
<evidence type="ECO:0000259" key="11">
    <source>
        <dbReference type="PROSITE" id="PS50863"/>
    </source>
</evidence>
<reference evidence="13" key="1">
    <citation type="journal article" date="2020" name="bioRxiv">
        <title>Hybrid origin of Populus tomentosa Carr. identified through genome sequencing and phylogenomic analysis.</title>
        <authorList>
            <person name="An X."/>
            <person name="Gao K."/>
            <person name="Chen Z."/>
            <person name="Li J."/>
            <person name="Yang X."/>
            <person name="Yang X."/>
            <person name="Zhou J."/>
            <person name="Guo T."/>
            <person name="Zhao T."/>
            <person name="Huang S."/>
            <person name="Miao D."/>
            <person name="Khan W.U."/>
            <person name="Rao P."/>
            <person name="Ye M."/>
            <person name="Lei B."/>
            <person name="Liao W."/>
            <person name="Wang J."/>
            <person name="Ji L."/>
            <person name="Li Y."/>
            <person name="Guo B."/>
            <person name="Mustafa N.S."/>
            <person name="Li S."/>
            <person name="Yun Q."/>
            <person name="Keller S.R."/>
            <person name="Mao J."/>
            <person name="Zhang R."/>
            <person name="Strauss S.H."/>
        </authorList>
    </citation>
    <scope>NUCLEOTIDE SEQUENCE</scope>
    <source>
        <strain evidence="13">GM15</strain>
        <tissue evidence="13">Leaf</tissue>
    </source>
</reference>
<evidence type="ECO:0000313" key="14">
    <source>
        <dbReference type="Proteomes" id="UP000886885"/>
    </source>
</evidence>
<dbReference type="Pfam" id="PF02362">
    <property type="entry name" value="B3"/>
    <property type="match status" value="1"/>
</dbReference>
<accession>A0A8X8D2Y6</accession>
<evidence type="ECO:0000256" key="2">
    <source>
        <dbReference type="ARBA" id="ARBA00007853"/>
    </source>
</evidence>
<dbReference type="Proteomes" id="UP000886885">
    <property type="component" value="Chromosome 5A"/>
</dbReference>
<feature type="region of interest" description="Disordered" evidence="10">
    <location>
        <begin position="517"/>
        <end position="545"/>
    </location>
</feature>
<dbReference type="PANTHER" id="PTHR31384:SF150">
    <property type="entry name" value="AUXIN RESPONSE FACTOR 6"/>
    <property type="match status" value="1"/>
</dbReference>
<dbReference type="PANTHER" id="PTHR31384">
    <property type="entry name" value="AUXIN RESPONSE FACTOR 4-RELATED"/>
    <property type="match status" value="1"/>
</dbReference>
<evidence type="ECO:0000256" key="4">
    <source>
        <dbReference type="ARBA" id="ARBA00023015"/>
    </source>
</evidence>
<gene>
    <name evidence="13" type="ORF">POTOM_019825</name>
</gene>
<evidence type="ECO:0000313" key="13">
    <source>
        <dbReference type="EMBL" id="KAG6776319.1"/>
    </source>
</evidence>
<evidence type="ECO:0000256" key="6">
    <source>
        <dbReference type="ARBA" id="ARBA00023163"/>
    </source>
</evidence>
<dbReference type="InterPro" id="IPR033389">
    <property type="entry name" value="AUX/IAA_dom"/>
</dbReference>